<gene>
    <name evidence="7" type="ORF">IM697_27405</name>
</gene>
<evidence type="ECO:0000256" key="3">
    <source>
        <dbReference type="ARBA" id="ARBA00022824"/>
    </source>
</evidence>
<evidence type="ECO:0000256" key="4">
    <source>
        <dbReference type="ARBA" id="ARBA00023136"/>
    </source>
</evidence>
<evidence type="ECO:0000256" key="2">
    <source>
        <dbReference type="ARBA" id="ARBA00010617"/>
    </source>
</evidence>
<dbReference type="EMBL" id="CP063373">
    <property type="protein sequence ID" value="QOV33906.1"/>
    <property type="molecule type" value="Genomic_DNA"/>
</dbReference>
<evidence type="ECO:0000256" key="5">
    <source>
        <dbReference type="SAM" id="MobiDB-lite"/>
    </source>
</evidence>
<dbReference type="Pfam" id="PF00067">
    <property type="entry name" value="p450"/>
    <property type="match status" value="1"/>
</dbReference>
<comment type="subcellular location">
    <subcellularLocation>
        <location evidence="1">Endoplasmic reticulum membrane</location>
    </subcellularLocation>
</comment>
<sequence>MTPTGWLIAGAAVPLVAGLPYWLPGLVIALRVRIFAWVGGEEGVKAPGREVPAEEFKEVYGHPAANGRSRGAALSDLFWYWLSPGPEVHQEHLEPGPRYDDVARTTRQILAGLSREQWTELVGRCTRRVLDEIPDRAQVHRVRLRDLMMPVWAEVYYEVVFREPCPRHVRDLITGNADDVVSALKCTSLRHMDRRARLTEHLLARLADDPPPVPLPSSLSRQEQAYYLQGTFFNTAVVQMSEAMAHLLLALATHRPVQDRLLAGEADPGFLDRVINETLQHFPLFGVAHRITSGDIPRPGRDPIPAGSVLLFNYPEYQGSGPAGGERFDPDRWLSPDTRPAASIPFGVTANRPCPARGFAVLTMRVAAEETLRRFRLDSTARHTRSLPSRGPCLLVPRGDAADGSPPRRRTRLAVMRLADRWAAVPRSLTQLVLGSYMVWDARRQGLCRNYFAASSGGSTTSVAAGR</sequence>
<proteinExistence type="inferred from homology"/>
<keyword evidence="8" id="KW-1185">Reference proteome</keyword>
<protein>
    <submittedName>
        <fullName evidence="7">Cytochrome P450</fullName>
    </submittedName>
</protein>
<dbReference type="RefSeq" id="WP_194038780.1">
    <property type="nucleotide sequence ID" value="NZ_CP063373.1"/>
</dbReference>
<dbReference type="GO" id="GO:0004497">
    <property type="term" value="F:monooxygenase activity"/>
    <property type="evidence" value="ECO:0007669"/>
    <property type="project" value="InterPro"/>
</dbReference>
<evidence type="ECO:0000256" key="6">
    <source>
        <dbReference type="SAM" id="Phobius"/>
    </source>
</evidence>
<dbReference type="InterPro" id="IPR001128">
    <property type="entry name" value="Cyt_P450"/>
</dbReference>
<dbReference type="InterPro" id="IPR050196">
    <property type="entry name" value="Cytochrome_P450_Monoox"/>
</dbReference>
<dbReference type="SUPFAM" id="SSF48264">
    <property type="entry name" value="Cytochrome P450"/>
    <property type="match status" value="1"/>
</dbReference>
<organism evidence="7 8">
    <name type="scientific">Streptomyces ferrugineus</name>
    <dbReference type="NCBI Taxonomy" id="1413221"/>
    <lineage>
        <taxon>Bacteria</taxon>
        <taxon>Bacillati</taxon>
        <taxon>Actinomycetota</taxon>
        <taxon>Actinomycetes</taxon>
        <taxon>Kitasatosporales</taxon>
        <taxon>Streptomycetaceae</taxon>
        <taxon>Streptomyces</taxon>
    </lineage>
</organism>
<dbReference type="PANTHER" id="PTHR24291">
    <property type="entry name" value="CYTOCHROME P450 FAMILY 4"/>
    <property type="match status" value="1"/>
</dbReference>
<feature type="region of interest" description="Disordered" evidence="5">
    <location>
        <begin position="388"/>
        <end position="408"/>
    </location>
</feature>
<accession>A0A7M2SC71</accession>
<dbReference type="Gene3D" id="1.10.630.10">
    <property type="entry name" value="Cytochrome P450"/>
    <property type="match status" value="1"/>
</dbReference>
<evidence type="ECO:0000256" key="1">
    <source>
        <dbReference type="ARBA" id="ARBA00004586"/>
    </source>
</evidence>
<name>A0A7M2SC71_9ACTN</name>
<keyword evidence="3" id="KW-0256">Endoplasmic reticulum</keyword>
<comment type="similarity">
    <text evidence="2">Belongs to the cytochrome P450 family.</text>
</comment>
<dbReference type="PANTHER" id="PTHR24291:SF189">
    <property type="entry name" value="CYTOCHROME P450 4C3-RELATED"/>
    <property type="match status" value="1"/>
</dbReference>
<keyword evidence="6" id="KW-0812">Transmembrane</keyword>
<feature type="transmembrane region" description="Helical" evidence="6">
    <location>
        <begin position="6"/>
        <end position="23"/>
    </location>
</feature>
<dbReference type="InterPro" id="IPR036396">
    <property type="entry name" value="Cyt_P450_sf"/>
</dbReference>
<evidence type="ECO:0000313" key="8">
    <source>
        <dbReference type="Proteomes" id="UP000594205"/>
    </source>
</evidence>
<dbReference type="Proteomes" id="UP000594205">
    <property type="component" value="Chromosome"/>
</dbReference>
<evidence type="ECO:0000313" key="7">
    <source>
        <dbReference type="EMBL" id="QOV33906.1"/>
    </source>
</evidence>
<dbReference type="KEGG" id="sfeu:IM697_27405"/>
<keyword evidence="6" id="KW-1133">Transmembrane helix</keyword>
<dbReference type="GO" id="GO:0016705">
    <property type="term" value="F:oxidoreductase activity, acting on paired donors, with incorporation or reduction of molecular oxygen"/>
    <property type="evidence" value="ECO:0007669"/>
    <property type="project" value="InterPro"/>
</dbReference>
<dbReference type="GO" id="GO:0005506">
    <property type="term" value="F:iron ion binding"/>
    <property type="evidence" value="ECO:0007669"/>
    <property type="project" value="InterPro"/>
</dbReference>
<dbReference type="GO" id="GO:0020037">
    <property type="term" value="F:heme binding"/>
    <property type="evidence" value="ECO:0007669"/>
    <property type="project" value="InterPro"/>
</dbReference>
<dbReference type="AlphaFoldDB" id="A0A7M2SC71"/>
<keyword evidence="4 6" id="KW-0472">Membrane</keyword>
<reference evidence="7 8" key="1">
    <citation type="submission" date="2020-10" db="EMBL/GenBank/DDBJ databases">
        <title>Streptomyces ferrugineus complate genome analysis.</title>
        <authorList>
            <person name="Anwar N."/>
        </authorList>
    </citation>
    <scope>NUCLEOTIDE SEQUENCE [LARGE SCALE GENOMIC DNA]</scope>
    <source>
        <strain evidence="7 8">CCTCC AA2014009</strain>
    </source>
</reference>